<protein>
    <submittedName>
        <fullName evidence="1">Uncharacterized protein</fullName>
    </submittedName>
</protein>
<proteinExistence type="predicted"/>
<accession>A0A5N5WL33</accession>
<keyword evidence="2" id="KW-1185">Reference proteome</keyword>
<evidence type="ECO:0000313" key="1">
    <source>
        <dbReference type="EMBL" id="KAB8068024.1"/>
    </source>
</evidence>
<evidence type="ECO:0000313" key="2">
    <source>
        <dbReference type="Proteomes" id="UP000326565"/>
    </source>
</evidence>
<organism evidence="1 2">
    <name type="scientific">Aspergillus leporis</name>
    <dbReference type="NCBI Taxonomy" id="41062"/>
    <lineage>
        <taxon>Eukaryota</taxon>
        <taxon>Fungi</taxon>
        <taxon>Dikarya</taxon>
        <taxon>Ascomycota</taxon>
        <taxon>Pezizomycotina</taxon>
        <taxon>Eurotiomycetes</taxon>
        <taxon>Eurotiomycetidae</taxon>
        <taxon>Eurotiales</taxon>
        <taxon>Aspergillaceae</taxon>
        <taxon>Aspergillus</taxon>
        <taxon>Aspergillus subgen. Circumdati</taxon>
    </lineage>
</organism>
<sequence length="86" mass="9609">MEDVECLTRSPMWVKMLGADATLKRRGYPIIVHQIKAKIIGLDNPAKHQRALAQRLLAANATRLNAELRGSNLPTHTWTGPSPFNH</sequence>
<dbReference type="AlphaFoldDB" id="A0A5N5WL33"/>
<name>A0A5N5WL33_9EURO</name>
<reference evidence="1 2" key="1">
    <citation type="submission" date="2019-04" db="EMBL/GenBank/DDBJ databases">
        <title>Friends and foes A comparative genomics study of 23 Aspergillus species from section Flavi.</title>
        <authorList>
            <consortium name="DOE Joint Genome Institute"/>
            <person name="Kjaerbolling I."/>
            <person name="Vesth T."/>
            <person name="Frisvad J.C."/>
            <person name="Nybo J.L."/>
            <person name="Theobald S."/>
            <person name="Kildgaard S."/>
            <person name="Isbrandt T."/>
            <person name="Kuo A."/>
            <person name="Sato A."/>
            <person name="Lyhne E.K."/>
            <person name="Kogle M.E."/>
            <person name="Wiebenga A."/>
            <person name="Kun R.S."/>
            <person name="Lubbers R.J."/>
            <person name="Makela M.R."/>
            <person name="Barry K."/>
            <person name="Chovatia M."/>
            <person name="Clum A."/>
            <person name="Daum C."/>
            <person name="Haridas S."/>
            <person name="He G."/>
            <person name="LaButti K."/>
            <person name="Lipzen A."/>
            <person name="Mondo S."/>
            <person name="Riley R."/>
            <person name="Salamov A."/>
            <person name="Simmons B.A."/>
            <person name="Magnuson J.K."/>
            <person name="Henrissat B."/>
            <person name="Mortensen U.H."/>
            <person name="Larsen T.O."/>
            <person name="Devries R.P."/>
            <person name="Grigoriev I.V."/>
            <person name="Machida M."/>
            <person name="Baker S.E."/>
            <person name="Andersen M.R."/>
        </authorList>
    </citation>
    <scope>NUCLEOTIDE SEQUENCE [LARGE SCALE GENOMIC DNA]</scope>
    <source>
        <strain evidence="1 2">CBS 151.66</strain>
    </source>
</reference>
<gene>
    <name evidence="1" type="ORF">BDV29DRAFT_185223</name>
</gene>
<dbReference type="Proteomes" id="UP000326565">
    <property type="component" value="Unassembled WGS sequence"/>
</dbReference>
<dbReference type="EMBL" id="ML732422">
    <property type="protein sequence ID" value="KAB8068024.1"/>
    <property type="molecule type" value="Genomic_DNA"/>
</dbReference>